<dbReference type="RefSeq" id="WP_003540569.1">
    <property type="nucleotide sequence ID" value="NC_015565.1"/>
</dbReference>
<keyword evidence="1" id="KW-1133">Transmembrane helix</keyword>
<evidence type="ECO:0000313" key="2">
    <source>
        <dbReference type="EMBL" id="AEF95285.1"/>
    </source>
</evidence>
<reference evidence="2 3" key="1">
    <citation type="submission" date="2011-05" db="EMBL/GenBank/DDBJ databases">
        <title>Complete sequence of Desulfotomaculum carboxydivorans CO-1-SRB.</title>
        <authorList>
            <consortium name="US DOE Joint Genome Institute"/>
            <person name="Lucas S."/>
            <person name="Han J."/>
            <person name="Lapidus A."/>
            <person name="Cheng J.-F."/>
            <person name="Goodwin L."/>
            <person name="Pitluck S."/>
            <person name="Peters L."/>
            <person name="Mikhailova N."/>
            <person name="Lu M."/>
            <person name="Han C."/>
            <person name="Tapia R."/>
            <person name="Land M."/>
            <person name="Hauser L."/>
            <person name="Kyrpides N."/>
            <person name="Ivanova N."/>
            <person name="Pagani I."/>
            <person name="Stams A."/>
            <person name="Plugge C."/>
            <person name="Muyzer G."/>
            <person name="Kuever J."/>
            <person name="Parshina S."/>
            <person name="Ivanova A."/>
            <person name="Nazina T."/>
            <person name="Woyke T."/>
        </authorList>
    </citation>
    <scope>NUCLEOTIDE SEQUENCE [LARGE SCALE GENOMIC DNA]</scope>
    <source>
        <strain evidence="3">DSM 14880 / VKM B-2319 / CO-1-SRB</strain>
    </source>
</reference>
<dbReference type="EMBL" id="CP002736">
    <property type="protein sequence ID" value="AEF95285.1"/>
    <property type="molecule type" value="Genomic_DNA"/>
</dbReference>
<evidence type="ECO:0000256" key="1">
    <source>
        <dbReference type="SAM" id="Phobius"/>
    </source>
</evidence>
<feature type="transmembrane region" description="Helical" evidence="1">
    <location>
        <begin position="9"/>
        <end position="28"/>
    </location>
</feature>
<feature type="transmembrane region" description="Helical" evidence="1">
    <location>
        <begin position="40"/>
        <end position="60"/>
    </location>
</feature>
<keyword evidence="3" id="KW-1185">Reference proteome</keyword>
<evidence type="ECO:0000313" key="3">
    <source>
        <dbReference type="Proteomes" id="UP000009226"/>
    </source>
</evidence>
<proteinExistence type="predicted"/>
<keyword evidence="1" id="KW-0472">Membrane</keyword>
<dbReference type="HOGENOM" id="CLU_2715763_0_0_9"/>
<dbReference type="STRING" id="868595.Desca_2457"/>
<organism evidence="2 3">
    <name type="scientific">Desulfotomaculum nigrificans (strain DSM 14880 / VKM B-2319 / CO-1-SRB)</name>
    <name type="common">Desulfotomaculum carboxydivorans</name>
    <dbReference type="NCBI Taxonomy" id="868595"/>
    <lineage>
        <taxon>Bacteria</taxon>
        <taxon>Bacillati</taxon>
        <taxon>Bacillota</taxon>
        <taxon>Clostridia</taxon>
        <taxon>Eubacteriales</taxon>
        <taxon>Desulfotomaculaceae</taxon>
        <taxon>Desulfotomaculum</taxon>
    </lineage>
</organism>
<name>F6B4A8_DESCC</name>
<dbReference type="AlphaFoldDB" id="F6B4A8"/>
<protein>
    <submittedName>
        <fullName evidence="2">Uncharacterized protein</fullName>
    </submittedName>
</protein>
<accession>F6B4A8</accession>
<dbReference type="Proteomes" id="UP000009226">
    <property type="component" value="Chromosome"/>
</dbReference>
<dbReference type="KEGG" id="dca:Desca_2457"/>
<gene>
    <name evidence="2" type="ordered locus">Desca_2457</name>
</gene>
<sequence>MQNNSAKYFVFMVLIVYVMIASSIMKAARGYLVTLQLNPWTHLALSLGLLVLLGLGLVAVNKFTQAWVEKKK</sequence>
<keyword evidence="1" id="KW-0812">Transmembrane</keyword>